<keyword evidence="4 8" id="KW-0067">ATP-binding</keyword>
<organism evidence="10 11">
    <name type="scientific">Candidatus Protochlamydia amoebophila</name>
    <dbReference type="NCBI Taxonomy" id="362787"/>
    <lineage>
        <taxon>Bacteria</taxon>
        <taxon>Pseudomonadati</taxon>
        <taxon>Chlamydiota</taxon>
        <taxon>Chlamydiia</taxon>
        <taxon>Parachlamydiales</taxon>
        <taxon>Parachlamydiaceae</taxon>
        <taxon>Candidatus Protochlamydia</taxon>
    </lineage>
</organism>
<dbReference type="InterPro" id="IPR003796">
    <property type="entry name" value="RNR_NrdR-like"/>
</dbReference>
<keyword evidence="8" id="KW-0862">Zinc</keyword>
<keyword evidence="8" id="KW-0479">Metal-binding</keyword>
<dbReference type="GO" id="GO:0003677">
    <property type="term" value="F:DNA binding"/>
    <property type="evidence" value="ECO:0007669"/>
    <property type="project" value="UniProtKB-KW"/>
</dbReference>
<dbReference type="HAMAP" id="MF_00440">
    <property type="entry name" value="NrdR"/>
    <property type="match status" value="1"/>
</dbReference>
<protein>
    <recommendedName>
        <fullName evidence="8">Transcriptional repressor NrdR</fullName>
    </recommendedName>
</protein>
<dbReference type="GO" id="GO:0008270">
    <property type="term" value="F:zinc ion binding"/>
    <property type="evidence" value="ECO:0007669"/>
    <property type="project" value="UniProtKB-UniRule"/>
</dbReference>
<keyword evidence="7 8" id="KW-0804">Transcription</keyword>
<dbReference type="PANTHER" id="PTHR30455:SF2">
    <property type="entry name" value="TRANSCRIPTIONAL REPRESSOR NRDR"/>
    <property type="match status" value="1"/>
</dbReference>
<comment type="similarity">
    <text evidence="8">Belongs to the NrdR family.</text>
</comment>
<comment type="caution">
    <text evidence="10">The sequence shown here is derived from an EMBL/GenBank/DDBJ whole genome shotgun (WGS) entry which is preliminary data.</text>
</comment>
<reference evidence="10 11" key="1">
    <citation type="journal article" date="2014" name="Mol. Biol. Evol.">
        <title>Massive expansion of Ubiquitination-related gene families within the Chlamydiae.</title>
        <authorList>
            <person name="Domman D."/>
            <person name="Collingro A."/>
            <person name="Lagkouvardos I."/>
            <person name="Gehre L."/>
            <person name="Weinmaier T."/>
            <person name="Rattei T."/>
            <person name="Subtil A."/>
            <person name="Horn M."/>
        </authorList>
    </citation>
    <scope>NUCLEOTIDE SEQUENCE [LARGE SCALE GENOMIC DNA]</scope>
    <source>
        <strain evidence="10 11">EI2</strain>
    </source>
</reference>
<evidence type="ECO:0000313" key="10">
    <source>
        <dbReference type="EMBL" id="KIC70924.1"/>
    </source>
</evidence>
<dbReference type="PROSITE" id="PS51161">
    <property type="entry name" value="ATP_CONE"/>
    <property type="match status" value="1"/>
</dbReference>
<evidence type="ECO:0000313" key="11">
    <source>
        <dbReference type="Proteomes" id="UP000031465"/>
    </source>
</evidence>
<dbReference type="AlphaFoldDB" id="A0A0C1GZB1"/>
<dbReference type="Pfam" id="PF03477">
    <property type="entry name" value="ATP-cone"/>
    <property type="match status" value="1"/>
</dbReference>
<keyword evidence="3 8" id="KW-0863">Zinc-finger</keyword>
<evidence type="ECO:0000256" key="8">
    <source>
        <dbReference type="HAMAP-Rule" id="MF_00440"/>
    </source>
</evidence>
<dbReference type="GO" id="GO:0045892">
    <property type="term" value="P:negative regulation of DNA-templated transcription"/>
    <property type="evidence" value="ECO:0007669"/>
    <property type="project" value="UniProtKB-UniRule"/>
</dbReference>
<evidence type="ECO:0000256" key="7">
    <source>
        <dbReference type="ARBA" id="ARBA00023163"/>
    </source>
</evidence>
<keyword evidence="2 8" id="KW-0547">Nucleotide-binding</keyword>
<evidence type="ECO:0000256" key="4">
    <source>
        <dbReference type="ARBA" id="ARBA00022840"/>
    </source>
</evidence>
<gene>
    <name evidence="8 10" type="primary">nrdR</name>
    <name evidence="10" type="ORF">DB44_FF00050</name>
</gene>
<dbReference type="Proteomes" id="UP000031465">
    <property type="component" value="Unassembled WGS sequence"/>
</dbReference>
<feature type="domain" description="ATP-cone" evidence="9">
    <location>
        <begin position="50"/>
        <end position="140"/>
    </location>
</feature>
<evidence type="ECO:0000256" key="2">
    <source>
        <dbReference type="ARBA" id="ARBA00022741"/>
    </source>
</evidence>
<dbReference type="InterPro" id="IPR055173">
    <property type="entry name" value="NrdR-like_N"/>
</dbReference>
<dbReference type="GO" id="GO:0005524">
    <property type="term" value="F:ATP binding"/>
    <property type="evidence" value="ECO:0007669"/>
    <property type="project" value="UniProtKB-UniRule"/>
</dbReference>
<dbReference type="PANTHER" id="PTHR30455">
    <property type="entry name" value="TRANSCRIPTIONAL REPRESSOR NRDR"/>
    <property type="match status" value="1"/>
</dbReference>
<keyword evidence="6 8" id="KW-0238">DNA-binding</keyword>
<dbReference type="InterPro" id="IPR005144">
    <property type="entry name" value="ATP-cone_dom"/>
</dbReference>
<name>A0A0C1GZB1_9BACT</name>
<keyword evidence="1 8" id="KW-0678">Repressor</keyword>
<keyword evidence="5 8" id="KW-0805">Transcription regulation</keyword>
<proteinExistence type="inferred from homology"/>
<evidence type="ECO:0000256" key="6">
    <source>
        <dbReference type="ARBA" id="ARBA00023125"/>
    </source>
</evidence>
<evidence type="ECO:0000256" key="3">
    <source>
        <dbReference type="ARBA" id="ARBA00022771"/>
    </source>
</evidence>
<dbReference type="EMBL" id="JSAN01000128">
    <property type="protein sequence ID" value="KIC70924.1"/>
    <property type="molecule type" value="Genomic_DNA"/>
</dbReference>
<dbReference type="Pfam" id="PF22811">
    <property type="entry name" value="Zn_ribbon_NrdR"/>
    <property type="match status" value="1"/>
</dbReference>
<evidence type="ECO:0000259" key="9">
    <source>
        <dbReference type="PROSITE" id="PS51161"/>
    </source>
</evidence>
<feature type="zinc finger region" evidence="8">
    <location>
        <begin position="5"/>
        <end position="36"/>
    </location>
</feature>
<comment type="function">
    <text evidence="8">Negatively regulates transcription of bacterial ribonucleotide reductase nrd genes and operons by binding to NrdR-boxes.</text>
</comment>
<evidence type="ECO:0000256" key="5">
    <source>
        <dbReference type="ARBA" id="ARBA00023015"/>
    </source>
</evidence>
<dbReference type="NCBIfam" id="TIGR00244">
    <property type="entry name" value="transcriptional regulator NrdR"/>
    <property type="match status" value="1"/>
</dbReference>
<comment type="cofactor">
    <cofactor evidence="8">
        <name>Zn(2+)</name>
        <dbReference type="ChEBI" id="CHEBI:29105"/>
    </cofactor>
    <text evidence="8">Binds 1 zinc ion.</text>
</comment>
<sequence length="164" mass="18973">MSMRCPFCQFEGLKVTDSRDAMEMNAIRRRRECLNCLKRFTTFETIELTVQVQKRDGTYEDFQQHKLINGLAAACRHTKISHDQVISLAAQMTNELMQSQIQQISTTQLGEMAMKHLQSLDPIAYIRFACVYKRFKDLGELEEAIKTIQSKDEDKSCSILKDLL</sequence>
<evidence type="ECO:0000256" key="1">
    <source>
        <dbReference type="ARBA" id="ARBA00022491"/>
    </source>
</evidence>
<dbReference type="PATRIC" id="fig|362787.3.peg.1862"/>
<accession>A0A0C1GZB1</accession>